<protein>
    <recommendedName>
        <fullName evidence="3">Blue (type 1) copper domain-containing protein</fullName>
    </recommendedName>
</protein>
<dbReference type="InterPro" id="IPR008972">
    <property type="entry name" value="Cupredoxin"/>
</dbReference>
<evidence type="ECO:0000256" key="1">
    <source>
        <dbReference type="ARBA" id="ARBA00022723"/>
    </source>
</evidence>
<evidence type="ECO:0000313" key="4">
    <source>
        <dbReference type="EMBL" id="VAW13902.1"/>
    </source>
</evidence>
<accession>A0A3B0THF2</accession>
<reference evidence="4" key="1">
    <citation type="submission" date="2018-06" db="EMBL/GenBank/DDBJ databases">
        <authorList>
            <person name="Zhirakovskaya E."/>
        </authorList>
    </citation>
    <scope>NUCLEOTIDE SEQUENCE</scope>
</reference>
<feature type="domain" description="Blue (type 1) copper" evidence="3">
    <location>
        <begin position="65"/>
        <end position="142"/>
    </location>
</feature>
<gene>
    <name evidence="4" type="ORF">MNBD_ALPHA09-47</name>
</gene>
<evidence type="ECO:0000259" key="3">
    <source>
        <dbReference type="Pfam" id="PF00127"/>
    </source>
</evidence>
<keyword evidence="2" id="KW-0186">Copper</keyword>
<sequence length="144" mass="15870">MKAKPAMTRGGAAFAFLLLAFAGPGPAAAEKDTTALCAEAAARYEAMTGRAPGDENVPVILTYKYVFCPLKLEVRTGTTVRWVNVEKRTNHSVWFKDAGLEETERFFPEESVEQTLNLPPGDHLYLCGPHWQDHDMVGTITITK</sequence>
<dbReference type="SUPFAM" id="SSF49503">
    <property type="entry name" value="Cupredoxins"/>
    <property type="match status" value="1"/>
</dbReference>
<dbReference type="AlphaFoldDB" id="A0A3B0THF2"/>
<proteinExistence type="predicted"/>
<organism evidence="4">
    <name type="scientific">hydrothermal vent metagenome</name>
    <dbReference type="NCBI Taxonomy" id="652676"/>
    <lineage>
        <taxon>unclassified sequences</taxon>
        <taxon>metagenomes</taxon>
        <taxon>ecological metagenomes</taxon>
    </lineage>
</organism>
<dbReference type="GO" id="GO:0005507">
    <property type="term" value="F:copper ion binding"/>
    <property type="evidence" value="ECO:0007669"/>
    <property type="project" value="InterPro"/>
</dbReference>
<name>A0A3B0THF2_9ZZZZ</name>
<keyword evidence="1" id="KW-0479">Metal-binding</keyword>
<dbReference type="Gene3D" id="2.60.40.420">
    <property type="entry name" value="Cupredoxins - blue copper proteins"/>
    <property type="match status" value="1"/>
</dbReference>
<dbReference type="EMBL" id="UOEM01000067">
    <property type="protein sequence ID" value="VAW13902.1"/>
    <property type="molecule type" value="Genomic_DNA"/>
</dbReference>
<dbReference type="GO" id="GO:0009055">
    <property type="term" value="F:electron transfer activity"/>
    <property type="evidence" value="ECO:0007669"/>
    <property type="project" value="InterPro"/>
</dbReference>
<dbReference type="Pfam" id="PF00127">
    <property type="entry name" value="Copper-bind"/>
    <property type="match status" value="1"/>
</dbReference>
<dbReference type="InterPro" id="IPR000923">
    <property type="entry name" value="BlueCu_1"/>
</dbReference>
<evidence type="ECO:0000256" key="2">
    <source>
        <dbReference type="ARBA" id="ARBA00023008"/>
    </source>
</evidence>